<protein>
    <recommendedName>
        <fullName evidence="3">Peptidase C39 domain-containing protein</fullName>
    </recommendedName>
</protein>
<dbReference type="Proteomes" id="UP000528322">
    <property type="component" value="Unassembled WGS sequence"/>
</dbReference>
<comment type="caution">
    <text evidence="1">The sequence shown here is derived from an EMBL/GenBank/DDBJ whole genome shotgun (WGS) entry which is preliminary data.</text>
</comment>
<name>A0A7W8DFQ6_9BACT</name>
<proteinExistence type="predicted"/>
<evidence type="ECO:0000313" key="1">
    <source>
        <dbReference type="EMBL" id="MBB5020701.1"/>
    </source>
</evidence>
<dbReference type="RefSeq" id="WP_221270327.1">
    <property type="nucleotide sequence ID" value="NZ_JACHID010000001.1"/>
</dbReference>
<dbReference type="EMBL" id="JACHID010000001">
    <property type="protein sequence ID" value="MBB5020701.1"/>
    <property type="molecule type" value="Genomic_DNA"/>
</dbReference>
<evidence type="ECO:0008006" key="3">
    <source>
        <dbReference type="Google" id="ProtNLM"/>
    </source>
</evidence>
<reference evidence="1 2" key="1">
    <citation type="submission" date="2020-08" db="EMBL/GenBank/DDBJ databases">
        <title>Genomic Encyclopedia of Type Strains, Phase IV (KMG-IV): sequencing the most valuable type-strain genomes for metagenomic binning, comparative biology and taxonomic classification.</title>
        <authorList>
            <person name="Goeker M."/>
        </authorList>
    </citation>
    <scope>NUCLEOTIDE SEQUENCE [LARGE SCALE GENOMIC DNA]</scope>
    <source>
        <strain evidence="1 2">DSM 22071</strain>
    </source>
</reference>
<organism evidence="1 2">
    <name type="scientific">Desulfurispira natronophila</name>
    <dbReference type="NCBI Taxonomy" id="682562"/>
    <lineage>
        <taxon>Bacteria</taxon>
        <taxon>Pseudomonadati</taxon>
        <taxon>Chrysiogenota</taxon>
        <taxon>Chrysiogenia</taxon>
        <taxon>Chrysiogenales</taxon>
        <taxon>Chrysiogenaceae</taxon>
        <taxon>Desulfurispira</taxon>
    </lineage>
</organism>
<sequence>MDVVVQEKVTGCGIAAFAALADLSYAEAQMKASALGIHTSDASLWSDTEYVRTLLQESGISVSPNETPFKSWEELPDKALLAGKWHIEQGKPFWHWVLFVRENGKTKILDFKRALKSNVRVDFGRIKPNWYIEILNIQSVKLFADDDRRCTSVYSSLIRS</sequence>
<gene>
    <name evidence="1" type="ORF">HNR37_000004</name>
</gene>
<dbReference type="AlphaFoldDB" id="A0A7W8DFQ6"/>
<evidence type="ECO:0000313" key="2">
    <source>
        <dbReference type="Proteomes" id="UP000528322"/>
    </source>
</evidence>
<accession>A0A7W8DFQ6</accession>
<keyword evidence="2" id="KW-1185">Reference proteome</keyword>